<dbReference type="InterPro" id="IPR054803">
    <property type="entry name" value="StyOxIsoStyC"/>
</dbReference>
<feature type="transmembrane region" description="Helical" evidence="1">
    <location>
        <begin position="54"/>
        <end position="75"/>
    </location>
</feature>
<dbReference type="RefSeq" id="WP_231138025.1">
    <property type="nucleotide sequence ID" value="NZ_CP009112.1"/>
</dbReference>
<dbReference type="Pfam" id="PF26512">
    <property type="entry name" value="SOI"/>
    <property type="match status" value="1"/>
</dbReference>
<evidence type="ECO:0000313" key="2">
    <source>
        <dbReference type="EMBL" id="AII82580.1"/>
    </source>
</evidence>
<reference evidence="2" key="2">
    <citation type="journal article" date="2014" name="Microbiology">
        <title>Styrene oxide isomerase of Sphingopyxis sp. Kp5.2.</title>
        <authorList>
            <person name="Oelschlagel M."/>
            <person name="Zimmerling J."/>
            <person name="Schlomann M."/>
            <person name="Tischler D."/>
        </authorList>
    </citation>
    <scope>NUCLEOTIDE SEQUENCE</scope>
    <source>
        <strain evidence="2">1CP</strain>
    </source>
</reference>
<gene>
    <name evidence="2" type="primary">styC2</name>
    <name evidence="3" type="ORF">R1CP_39225</name>
</gene>
<reference evidence="2" key="1">
    <citation type="submission" date="2013-08" db="EMBL/GenBank/DDBJ databases">
        <authorList>
            <person name="Oelschlaegel M."/>
            <person name="Zimmerling J."/>
            <person name="Schloemann M."/>
            <person name="Tischler D."/>
        </authorList>
    </citation>
    <scope>NUCLEOTIDE SEQUENCE</scope>
    <source>
        <strain evidence="2">1CP</strain>
    </source>
</reference>
<accession>A0A076JZC7</accession>
<feature type="transmembrane region" description="Helical" evidence="1">
    <location>
        <begin position="125"/>
        <end position="148"/>
    </location>
</feature>
<geneLocation type="plasmid" evidence="4">
    <name>pr1cp1</name>
</geneLocation>
<dbReference type="NCBIfam" id="NF045734">
    <property type="entry name" value="StyOxIsoStyC"/>
    <property type="match status" value="1"/>
</dbReference>
<dbReference type="GO" id="GO:0018846">
    <property type="term" value="F:styrene-oxide isomerase activity"/>
    <property type="evidence" value="ECO:0007669"/>
    <property type="project" value="UniProtKB-EC"/>
</dbReference>
<feature type="transmembrane region" description="Helical" evidence="1">
    <location>
        <begin position="87"/>
        <end position="105"/>
    </location>
</feature>
<feature type="transmembrane region" description="Helical" evidence="1">
    <location>
        <begin position="12"/>
        <end position="34"/>
    </location>
</feature>
<dbReference type="EMBL" id="KF540255">
    <property type="protein sequence ID" value="AII82580.1"/>
    <property type="molecule type" value="Genomic_DNA"/>
</dbReference>
<keyword evidence="2" id="KW-0413">Isomerase</keyword>
<dbReference type="AlphaFoldDB" id="A0A076JZC7"/>
<organism evidence="2">
    <name type="scientific">Rhodococcus opacus</name>
    <name type="common">Nocardia opaca</name>
    <dbReference type="NCBI Taxonomy" id="37919"/>
    <lineage>
        <taxon>Bacteria</taxon>
        <taxon>Bacillati</taxon>
        <taxon>Actinomycetota</taxon>
        <taxon>Actinomycetes</taxon>
        <taxon>Mycobacteriales</taxon>
        <taxon>Nocardiaceae</taxon>
        <taxon>Rhodococcus</taxon>
    </lineage>
</organism>
<keyword evidence="1" id="KW-1133">Transmembrane helix</keyword>
<reference evidence="3 4" key="3">
    <citation type="submission" date="2014-07" db="EMBL/GenBank/DDBJ databases">
        <authorList>
            <person name="Zhang J.E."/>
            <person name="Yang H."/>
            <person name="Guo J."/>
            <person name="Deng Z."/>
            <person name="Luo H."/>
            <person name="Luo M."/>
            <person name="Zhao B."/>
        </authorList>
    </citation>
    <scope>NUCLEOTIDE SEQUENCE [LARGE SCALE GENOMIC DNA]</scope>
    <source>
        <strain evidence="3 4">1CP</strain>
        <plasmid evidence="4">Plasmid pr1cp1</plasmid>
        <plasmid evidence="3">pR1CP1</plasmid>
    </source>
</reference>
<geneLocation type="plasmid" evidence="3">
    <name>pR1CP1</name>
</geneLocation>
<dbReference type="EMBL" id="CP009112">
    <property type="protein sequence ID" value="ANS32429.1"/>
    <property type="molecule type" value="Genomic_DNA"/>
</dbReference>
<evidence type="ECO:0000313" key="3">
    <source>
        <dbReference type="EMBL" id="ANS32429.1"/>
    </source>
</evidence>
<proteinExistence type="predicted"/>
<dbReference type="Proteomes" id="UP000186108">
    <property type="component" value="Plasmid pR1CP1"/>
</dbReference>
<keyword evidence="1" id="KW-0472">Membrane</keyword>
<sequence>METLQRKMAGHGILMIFSTLIAGLVLWAKLLGGWEVRPGKIVKFDVPGTDEGWARAHTGPALNGMMVIAAASVMPHTGLPAKTAKRLGWIVVADGWANVLFYFASNFTENRSLSFGPNKHGKQNIFSTIGLLPAYVFGVLVTIAMPIIGWKALKNNTATNKILEKI</sequence>
<protein>
    <submittedName>
        <fullName evidence="2">Styrene oxide isomerase</fullName>
        <ecNumber evidence="2">5.3.99.7</ecNumber>
    </submittedName>
</protein>
<keyword evidence="1" id="KW-0812">Transmembrane</keyword>
<evidence type="ECO:0000256" key="1">
    <source>
        <dbReference type="SAM" id="Phobius"/>
    </source>
</evidence>
<dbReference type="EC" id="5.3.99.7" evidence="2"/>
<evidence type="ECO:0000313" key="4">
    <source>
        <dbReference type="Proteomes" id="UP000186108"/>
    </source>
</evidence>
<dbReference type="InterPro" id="IPR058965">
    <property type="entry name" value="SOI/HabA-like"/>
</dbReference>
<name>A0A076JZC7_RHOOP</name>
<keyword evidence="3" id="KW-0614">Plasmid</keyword>